<reference evidence="3" key="1">
    <citation type="submission" date="2023-01" db="EMBL/GenBank/DDBJ databases">
        <title>Key to firefly adult light organ development and bioluminescence: homeobox transcription factors regulate luciferase expression and transportation to peroxisome.</title>
        <authorList>
            <person name="Fu X."/>
        </authorList>
    </citation>
    <scope>NUCLEOTIDE SEQUENCE [LARGE SCALE GENOMIC DNA]</scope>
</reference>
<accession>A0AAN7SFY4</accession>
<protein>
    <submittedName>
        <fullName evidence="2">Uncharacterized protein</fullName>
    </submittedName>
</protein>
<dbReference type="AlphaFoldDB" id="A0AAN7SFY4"/>
<evidence type="ECO:0000313" key="3">
    <source>
        <dbReference type="Proteomes" id="UP001353858"/>
    </source>
</evidence>
<feature type="region of interest" description="Disordered" evidence="1">
    <location>
        <begin position="146"/>
        <end position="184"/>
    </location>
</feature>
<comment type="caution">
    <text evidence="2">The sequence shown here is derived from an EMBL/GenBank/DDBJ whole genome shotgun (WGS) entry which is preliminary data.</text>
</comment>
<keyword evidence="3" id="KW-1185">Reference proteome</keyword>
<name>A0AAN7SFY4_9COLE</name>
<evidence type="ECO:0000313" key="2">
    <source>
        <dbReference type="EMBL" id="KAK4877694.1"/>
    </source>
</evidence>
<proteinExistence type="predicted"/>
<evidence type="ECO:0000256" key="1">
    <source>
        <dbReference type="SAM" id="MobiDB-lite"/>
    </source>
</evidence>
<sequence length="242" mass="28237">RLVHKKVQKELSVMKLNTNSVTDDNNRCLEHEQLVEVNEPLIVINKIQELPELSYECSSNESNYEAFVNETFECSTNIRESLQNWMLRYRHLLSQEAMDELLKLLKPVCQHLPKDSRTFLKTPNSCPADTYSEALEYEKKKASVLSSTDTDVTKPLGRGNRKHKPNPSWNSSDSEEMDRITPPPTLQLTTTDKFDVVLSLEAYLKTVFNRIVAICHCMLTYNYQKKIVQKKYFFSHWFIRIV</sequence>
<gene>
    <name evidence="2" type="ORF">RN001_010200</name>
</gene>
<organism evidence="2 3">
    <name type="scientific">Aquatica leii</name>
    <dbReference type="NCBI Taxonomy" id="1421715"/>
    <lineage>
        <taxon>Eukaryota</taxon>
        <taxon>Metazoa</taxon>
        <taxon>Ecdysozoa</taxon>
        <taxon>Arthropoda</taxon>
        <taxon>Hexapoda</taxon>
        <taxon>Insecta</taxon>
        <taxon>Pterygota</taxon>
        <taxon>Neoptera</taxon>
        <taxon>Endopterygota</taxon>
        <taxon>Coleoptera</taxon>
        <taxon>Polyphaga</taxon>
        <taxon>Elateriformia</taxon>
        <taxon>Elateroidea</taxon>
        <taxon>Lampyridae</taxon>
        <taxon>Luciolinae</taxon>
        <taxon>Aquatica</taxon>
    </lineage>
</organism>
<dbReference type="Proteomes" id="UP001353858">
    <property type="component" value="Unassembled WGS sequence"/>
</dbReference>
<feature type="non-terminal residue" evidence="2">
    <location>
        <position position="1"/>
    </location>
</feature>
<dbReference type="EMBL" id="JARPUR010000004">
    <property type="protein sequence ID" value="KAK4877694.1"/>
    <property type="molecule type" value="Genomic_DNA"/>
</dbReference>